<keyword evidence="2" id="KW-0732">Signal</keyword>
<reference evidence="4" key="1">
    <citation type="journal article" date="2019" name="Int. J. Syst. Evol. Microbiol.">
        <title>The Global Catalogue of Microorganisms (GCM) 10K type strain sequencing project: providing services to taxonomists for standard genome sequencing and annotation.</title>
        <authorList>
            <consortium name="The Broad Institute Genomics Platform"/>
            <consortium name="The Broad Institute Genome Sequencing Center for Infectious Disease"/>
            <person name="Wu L."/>
            <person name="Ma J."/>
        </authorList>
    </citation>
    <scope>NUCLEOTIDE SEQUENCE [LARGE SCALE GENOMIC DNA]</scope>
    <source>
        <strain evidence="4">JCM 19635</strain>
    </source>
</reference>
<evidence type="ECO:0008006" key="5">
    <source>
        <dbReference type="Google" id="ProtNLM"/>
    </source>
</evidence>
<name>A0ABW2U0R8_9BACT</name>
<evidence type="ECO:0000313" key="3">
    <source>
        <dbReference type="EMBL" id="MFC7666507.1"/>
    </source>
</evidence>
<feature type="region of interest" description="Disordered" evidence="1">
    <location>
        <begin position="67"/>
        <end position="88"/>
    </location>
</feature>
<evidence type="ECO:0000256" key="2">
    <source>
        <dbReference type="SAM" id="SignalP"/>
    </source>
</evidence>
<keyword evidence="4" id="KW-1185">Reference proteome</keyword>
<evidence type="ECO:0000313" key="4">
    <source>
        <dbReference type="Proteomes" id="UP001596513"/>
    </source>
</evidence>
<feature type="chain" id="PRO_5045418422" description="TolC family protein" evidence="2">
    <location>
        <begin position="22"/>
        <end position="88"/>
    </location>
</feature>
<feature type="signal peptide" evidence="2">
    <location>
        <begin position="1"/>
        <end position="21"/>
    </location>
</feature>
<gene>
    <name evidence="3" type="ORF">ACFQT0_03025</name>
</gene>
<organism evidence="3 4">
    <name type="scientific">Hymenobacter humi</name>
    <dbReference type="NCBI Taxonomy" id="1411620"/>
    <lineage>
        <taxon>Bacteria</taxon>
        <taxon>Pseudomonadati</taxon>
        <taxon>Bacteroidota</taxon>
        <taxon>Cytophagia</taxon>
        <taxon>Cytophagales</taxon>
        <taxon>Hymenobacteraceae</taxon>
        <taxon>Hymenobacter</taxon>
    </lineage>
</organism>
<dbReference type="EMBL" id="JBHTEK010000001">
    <property type="protein sequence ID" value="MFC7666507.1"/>
    <property type="molecule type" value="Genomic_DNA"/>
</dbReference>
<comment type="caution">
    <text evidence="3">The sequence shown here is derived from an EMBL/GenBank/DDBJ whole genome shotgun (WGS) entry which is preliminary data.</text>
</comment>
<protein>
    <recommendedName>
        <fullName evidence="5">TolC family protein</fullName>
    </recommendedName>
</protein>
<dbReference type="RefSeq" id="WP_380200279.1">
    <property type="nucleotide sequence ID" value="NZ_JBHTEK010000001.1"/>
</dbReference>
<proteinExistence type="predicted"/>
<sequence>MKTLILFVLLALGLFSRPVAAQAQPTGLTLDEVIAQALNRSAVGQQAVTTRETSYWNWRGYQANYRPQPGPAGDLAQFQPGDYARGAA</sequence>
<evidence type="ECO:0000256" key="1">
    <source>
        <dbReference type="SAM" id="MobiDB-lite"/>
    </source>
</evidence>
<dbReference type="Proteomes" id="UP001596513">
    <property type="component" value="Unassembled WGS sequence"/>
</dbReference>
<accession>A0ABW2U0R8</accession>
<dbReference type="SUPFAM" id="SSF56954">
    <property type="entry name" value="Outer membrane efflux proteins (OEP)"/>
    <property type="match status" value="1"/>
</dbReference>